<feature type="transmembrane region" description="Helical" evidence="8">
    <location>
        <begin position="155"/>
        <end position="179"/>
    </location>
</feature>
<dbReference type="PANTHER" id="PTHR30472">
    <property type="entry name" value="FERRIC ENTEROBACTIN TRANSPORT SYSTEM PERMEASE PROTEIN"/>
    <property type="match status" value="1"/>
</dbReference>
<dbReference type="InterPro" id="IPR037294">
    <property type="entry name" value="ABC_BtuC-like"/>
</dbReference>
<feature type="transmembrane region" description="Helical" evidence="8">
    <location>
        <begin position="203"/>
        <end position="228"/>
    </location>
</feature>
<organism evidence="9 10">
    <name type="scientific">Echinimonas agarilytica</name>
    <dbReference type="NCBI Taxonomy" id="1215918"/>
    <lineage>
        <taxon>Bacteria</taxon>
        <taxon>Pseudomonadati</taxon>
        <taxon>Pseudomonadota</taxon>
        <taxon>Gammaproteobacteria</taxon>
        <taxon>Alteromonadales</taxon>
        <taxon>Echinimonadaceae</taxon>
        <taxon>Echinimonas</taxon>
    </lineage>
</organism>
<feature type="transmembrane region" description="Helical" evidence="8">
    <location>
        <begin position="248"/>
        <end position="276"/>
    </location>
</feature>
<accession>A0AA41W687</accession>
<comment type="caution">
    <text evidence="9">The sequence shown here is derived from an EMBL/GenBank/DDBJ whole genome shotgun (WGS) entry which is preliminary data.</text>
</comment>
<feature type="transmembrane region" description="Helical" evidence="8">
    <location>
        <begin position="124"/>
        <end position="143"/>
    </location>
</feature>
<keyword evidence="10" id="KW-1185">Reference proteome</keyword>
<dbReference type="SUPFAM" id="SSF81345">
    <property type="entry name" value="ABC transporter involved in vitamin B12 uptake, BtuC"/>
    <property type="match status" value="1"/>
</dbReference>
<evidence type="ECO:0000256" key="3">
    <source>
        <dbReference type="ARBA" id="ARBA00022448"/>
    </source>
</evidence>
<dbReference type="RefSeq" id="WP_251261049.1">
    <property type="nucleotide sequence ID" value="NZ_JAMQGP010000003.1"/>
</dbReference>
<dbReference type="PANTHER" id="PTHR30472:SF25">
    <property type="entry name" value="ABC TRANSPORTER PERMEASE PROTEIN MJ0876-RELATED"/>
    <property type="match status" value="1"/>
</dbReference>
<dbReference type="Gene3D" id="1.10.3470.10">
    <property type="entry name" value="ABC transporter involved in vitamin B12 uptake, BtuC"/>
    <property type="match status" value="1"/>
</dbReference>
<dbReference type="AlphaFoldDB" id="A0AA41W687"/>
<feature type="transmembrane region" description="Helical" evidence="8">
    <location>
        <begin position="288"/>
        <end position="306"/>
    </location>
</feature>
<evidence type="ECO:0000256" key="7">
    <source>
        <dbReference type="ARBA" id="ARBA00023136"/>
    </source>
</evidence>
<keyword evidence="3" id="KW-0813">Transport</keyword>
<evidence type="ECO:0000256" key="5">
    <source>
        <dbReference type="ARBA" id="ARBA00022692"/>
    </source>
</evidence>
<dbReference type="FunFam" id="1.10.3470.10:FF:000001">
    <property type="entry name" value="Vitamin B12 ABC transporter permease BtuC"/>
    <property type="match status" value="1"/>
</dbReference>
<dbReference type="GO" id="GO:0005886">
    <property type="term" value="C:plasma membrane"/>
    <property type="evidence" value="ECO:0007669"/>
    <property type="project" value="UniProtKB-SubCell"/>
</dbReference>
<evidence type="ECO:0000256" key="2">
    <source>
        <dbReference type="ARBA" id="ARBA00007935"/>
    </source>
</evidence>
<feature type="transmembrane region" description="Helical" evidence="8">
    <location>
        <begin position="98"/>
        <end position="118"/>
    </location>
</feature>
<proteinExistence type="inferred from homology"/>
<comment type="subcellular location">
    <subcellularLocation>
        <location evidence="1">Cell membrane</location>
        <topology evidence="1">Multi-pass membrane protein</topology>
    </subcellularLocation>
</comment>
<feature type="transmembrane region" description="Helical" evidence="8">
    <location>
        <begin position="318"/>
        <end position="337"/>
    </location>
</feature>
<evidence type="ECO:0000256" key="6">
    <source>
        <dbReference type="ARBA" id="ARBA00022989"/>
    </source>
</evidence>
<keyword evidence="6 8" id="KW-1133">Transmembrane helix</keyword>
<dbReference type="GO" id="GO:0022857">
    <property type="term" value="F:transmembrane transporter activity"/>
    <property type="evidence" value="ECO:0007669"/>
    <property type="project" value="InterPro"/>
</dbReference>
<evidence type="ECO:0000256" key="1">
    <source>
        <dbReference type="ARBA" id="ARBA00004651"/>
    </source>
</evidence>
<gene>
    <name evidence="9" type="ORF">NAF29_07960</name>
</gene>
<feature type="transmembrane region" description="Helical" evidence="8">
    <location>
        <begin position="71"/>
        <end position="91"/>
    </location>
</feature>
<keyword evidence="5 8" id="KW-0812">Transmembrane</keyword>
<keyword evidence="7 8" id="KW-0472">Membrane</keyword>
<dbReference type="GO" id="GO:0033214">
    <property type="term" value="P:siderophore-iron import into cell"/>
    <property type="evidence" value="ECO:0007669"/>
    <property type="project" value="TreeGrafter"/>
</dbReference>
<reference evidence="9 10" key="1">
    <citation type="journal article" date="2013" name="Antonie Van Leeuwenhoek">
        <title>Echinimonas agarilytica gen. nov., sp. nov., a new gammaproteobacterium isolated from the sea urchin Strongylocentrotus intermedius.</title>
        <authorList>
            <person name="Nedashkovskaya O.I."/>
            <person name="Stenkova A.M."/>
            <person name="Zhukova N.V."/>
            <person name="Van Trappen S."/>
            <person name="Lee J.S."/>
            <person name="Kim S.B."/>
        </authorList>
    </citation>
    <scope>NUCLEOTIDE SEQUENCE [LARGE SCALE GENOMIC DNA]</scope>
    <source>
        <strain evidence="9 10">KMM 6351</strain>
    </source>
</reference>
<dbReference type="EMBL" id="JAMQGP010000003">
    <property type="protein sequence ID" value="MCM2679602.1"/>
    <property type="molecule type" value="Genomic_DNA"/>
</dbReference>
<dbReference type="InterPro" id="IPR000522">
    <property type="entry name" value="ABC_transptr_permease_BtuC"/>
</dbReference>
<keyword evidence="4" id="KW-1003">Cell membrane</keyword>
<dbReference type="Pfam" id="PF01032">
    <property type="entry name" value="FecCD"/>
    <property type="match status" value="1"/>
</dbReference>
<protein>
    <submittedName>
        <fullName evidence="9">Iron ABC transporter permease</fullName>
    </submittedName>
</protein>
<sequence length="342" mass="35681">MIRHWSKYAIALPLAGVLWLSLMSSIGSGAMPLSLSQSMWSLWDGLFGTDHSGLSGYEQIVVMELRLPRTLLAMMVGALLAQCGAVMQGVFRNPLADPGIIGVSSGAALGAAICIVLLPASISAYALPIAGFGGGLLVTLMVYKLAQGPAGTSVTLLLLAGVAIAGFAGAMIGFLTFIASEQGLRDLSLWQMGSVASASDTELGLMAAVTVILMVCFQFKASALNALLLGESEARHLGIDVERMKRQFILLTALGVGIAVSVSGIIGFVGLVIPHIVRTLVGPNHTRLLPICAVLGAALMLIADSIARVAMSPSEMPVGLVTAAIGSPFFMALLYRMRRRIF</sequence>
<name>A0AA41W687_9GAMM</name>
<evidence type="ECO:0000313" key="9">
    <source>
        <dbReference type="EMBL" id="MCM2679602.1"/>
    </source>
</evidence>
<dbReference type="CDD" id="cd06550">
    <property type="entry name" value="TM_ABC_iron-siderophores_like"/>
    <property type="match status" value="1"/>
</dbReference>
<evidence type="ECO:0000256" key="4">
    <source>
        <dbReference type="ARBA" id="ARBA00022475"/>
    </source>
</evidence>
<comment type="similarity">
    <text evidence="2">Belongs to the binding-protein-dependent transport system permease family. FecCD subfamily.</text>
</comment>
<evidence type="ECO:0000256" key="8">
    <source>
        <dbReference type="SAM" id="Phobius"/>
    </source>
</evidence>
<evidence type="ECO:0000313" key="10">
    <source>
        <dbReference type="Proteomes" id="UP001165393"/>
    </source>
</evidence>
<dbReference type="Proteomes" id="UP001165393">
    <property type="component" value="Unassembled WGS sequence"/>
</dbReference>